<dbReference type="AlphaFoldDB" id="A0A4R6IDN7"/>
<evidence type="ECO:0008006" key="3">
    <source>
        <dbReference type="Google" id="ProtNLM"/>
    </source>
</evidence>
<protein>
    <recommendedName>
        <fullName evidence="3">Lipocalin-like protein</fullName>
    </recommendedName>
</protein>
<dbReference type="RefSeq" id="WP_166642001.1">
    <property type="nucleotide sequence ID" value="NZ_SNWM01000006.1"/>
</dbReference>
<accession>A0A4R6IDN7</accession>
<evidence type="ECO:0000313" key="2">
    <source>
        <dbReference type="Proteomes" id="UP000295499"/>
    </source>
</evidence>
<organism evidence="1 2">
    <name type="scientific">Pedobacter duraquae</name>
    <dbReference type="NCBI Taxonomy" id="425511"/>
    <lineage>
        <taxon>Bacteria</taxon>
        <taxon>Pseudomonadati</taxon>
        <taxon>Bacteroidota</taxon>
        <taxon>Sphingobacteriia</taxon>
        <taxon>Sphingobacteriales</taxon>
        <taxon>Sphingobacteriaceae</taxon>
        <taxon>Pedobacter</taxon>
    </lineage>
</organism>
<reference evidence="1 2" key="1">
    <citation type="submission" date="2019-03" db="EMBL/GenBank/DDBJ databases">
        <title>Genomic Encyclopedia of Archaeal and Bacterial Type Strains, Phase II (KMG-II): from individual species to whole genera.</title>
        <authorList>
            <person name="Goeker M."/>
        </authorList>
    </citation>
    <scope>NUCLEOTIDE SEQUENCE [LARGE SCALE GENOMIC DNA]</scope>
    <source>
        <strain evidence="1 2">DSM 19034</strain>
    </source>
</reference>
<dbReference type="Proteomes" id="UP000295499">
    <property type="component" value="Unassembled WGS sequence"/>
</dbReference>
<keyword evidence="2" id="KW-1185">Reference proteome</keyword>
<evidence type="ECO:0000313" key="1">
    <source>
        <dbReference type="EMBL" id="TDO19761.1"/>
    </source>
</evidence>
<dbReference type="EMBL" id="SNWM01000006">
    <property type="protein sequence ID" value="TDO19761.1"/>
    <property type="molecule type" value="Genomic_DNA"/>
</dbReference>
<proteinExistence type="predicted"/>
<gene>
    <name evidence="1" type="ORF">CLV32_4385</name>
</gene>
<name>A0A4R6IDN7_9SPHI</name>
<comment type="caution">
    <text evidence="1">The sequence shown here is derived from an EMBL/GenBank/DDBJ whole genome shotgun (WGS) entry which is preliminary data.</text>
</comment>
<sequence length="40" mass="4381">MEATLFEKLVGTWSLVELIEVPVNGGEITYPMGKNAKNNS</sequence>